<dbReference type="InterPro" id="IPR015422">
    <property type="entry name" value="PyrdxlP-dep_Trfase_small"/>
</dbReference>
<evidence type="ECO:0000259" key="6">
    <source>
        <dbReference type="Pfam" id="PF00155"/>
    </source>
</evidence>
<dbReference type="InterPro" id="IPR015421">
    <property type="entry name" value="PyrdxlP-dep_Trfase_major"/>
</dbReference>
<evidence type="ECO:0000256" key="1">
    <source>
        <dbReference type="ARBA" id="ARBA00001933"/>
    </source>
</evidence>
<proteinExistence type="inferred from homology"/>
<keyword evidence="7" id="KW-0808">Transferase</keyword>
<dbReference type="GO" id="GO:0030170">
    <property type="term" value="F:pyridoxal phosphate binding"/>
    <property type="evidence" value="ECO:0007669"/>
    <property type="project" value="InterPro"/>
</dbReference>
<evidence type="ECO:0000313" key="7">
    <source>
        <dbReference type="EMBL" id="QBP40569.1"/>
    </source>
</evidence>
<gene>
    <name evidence="7" type="ORF">E2636_05230</name>
</gene>
<dbReference type="InterPro" id="IPR051798">
    <property type="entry name" value="Class-II_PLP-Dep_Aminotrans"/>
</dbReference>
<name>A0A4P6ZWY1_9BACL</name>
<dbReference type="NCBIfam" id="TIGR04350">
    <property type="entry name" value="C_S_lyase_PatB"/>
    <property type="match status" value="1"/>
</dbReference>
<dbReference type="SUPFAM" id="SSF53383">
    <property type="entry name" value="PLP-dependent transferases"/>
    <property type="match status" value="1"/>
</dbReference>
<reference evidence="7 8" key="1">
    <citation type="submission" date="2019-03" db="EMBL/GenBank/DDBJ databases">
        <title>Complete genome sequence of Paenisporosarcina antarctica CGMCC 1.6503T.</title>
        <authorList>
            <person name="Rong J.-C."/>
            <person name="Chi N.-Y."/>
            <person name="Zhang Q.-F."/>
        </authorList>
    </citation>
    <scope>NUCLEOTIDE SEQUENCE [LARGE SCALE GENOMIC DNA]</scope>
    <source>
        <strain evidence="7 8">CGMCC 1.6503</strain>
    </source>
</reference>
<keyword evidence="8" id="KW-1185">Reference proteome</keyword>
<evidence type="ECO:0000256" key="5">
    <source>
        <dbReference type="ARBA" id="ARBA00037974"/>
    </source>
</evidence>
<dbReference type="PANTHER" id="PTHR43525:SF1">
    <property type="entry name" value="PROTEIN MALY"/>
    <property type="match status" value="1"/>
</dbReference>
<organism evidence="7 8">
    <name type="scientific">Paenisporosarcina antarctica</name>
    <dbReference type="NCBI Taxonomy" id="417367"/>
    <lineage>
        <taxon>Bacteria</taxon>
        <taxon>Bacillati</taxon>
        <taxon>Bacillota</taxon>
        <taxon>Bacilli</taxon>
        <taxon>Bacillales</taxon>
        <taxon>Caryophanaceae</taxon>
        <taxon>Paenisporosarcina</taxon>
    </lineage>
</organism>
<dbReference type="EMBL" id="CP038015">
    <property type="protein sequence ID" value="QBP40569.1"/>
    <property type="molecule type" value="Genomic_DNA"/>
</dbReference>
<dbReference type="PANTHER" id="PTHR43525">
    <property type="entry name" value="PROTEIN MALY"/>
    <property type="match status" value="1"/>
</dbReference>
<keyword evidence="4" id="KW-0456">Lyase</keyword>
<dbReference type="InterPro" id="IPR004839">
    <property type="entry name" value="Aminotransferase_I/II_large"/>
</dbReference>
<comment type="cofactor">
    <cofactor evidence="1">
        <name>pyridoxal 5'-phosphate</name>
        <dbReference type="ChEBI" id="CHEBI:597326"/>
    </cofactor>
</comment>
<dbReference type="GO" id="GO:0008483">
    <property type="term" value="F:transaminase activity"/>
    <property type="evidence" value="ECO:0007669"/>
    <property type="project" value="UniProtKB-KW"/>
</dbReference>
<evidence type="ECO:0000313" key="8">
    <source>
        <dbReference type="Proteomes" id="UP000294292"/>
    </source>
</evidence>
<dbReference type="GO" id="GO:0047804">
    <property type="term" value="F:cysteine-S-conjugate beta-lyase activity"/>
    <property type="evidence" value="ECO:0007669"/>
    <property type="project" value="UniProtKB-EC"/>
</dbReference>
<dbReference type="Gene3D" id="3.40.640.10">
    <property type="entry name" value="Type I PLP-dependent aspartate aminotransferase-like (Major domain)"/>
    <property type="match status" value="1"/>
</dbReference>
<evidence type="ECO:0000256" key="2">
    <source>
        <dbReference type="ARBA" id="ARBA00012224"/>
    </source>
</evidence>
<comment type="similarity">
    <text evidence="5">Belongs to the class-II pyridoxal-phosphate-dependent aminotransferase family. MalY/PatB cystathionine beta-lyase subfamily.</text>
</comment>
<dbReference type="EC" id="4.4.1.13" evidence="2"/>
<feature type="domain" description="Aminotransferase class I/classII large" evidence="6">
    <location>
        <begin position="38"/>
        <end position="380"/>
    </location>
</feature>
<dbReference type="InterPro" id="IPR015424">
    <property type="entry name" value="PyrdxlP-dep_Trfase"/>
</dbReference>
<keyword evidence="7" id="KW-0032">Aminotransferase</keyword>
<protein>
    <recommendedName>
        <fullName evidence="2">cysteine-S-conjugate beta-lyase</fullName>
        <ecNumber evidence="2">4.4.1.13</ecNumber>
    </recommendedName>
</protein>
<dbReference type="CDD" id="cd00609">
    <property type="entry name" value="AAT_like"/>
    <property type="match status" value="1"/>
</dbReference>
<dbReference type="RefSeq" id="WP_134209275.1">
    <property type="nucleotide sequence ID" value="NZ_CP038015.1"/>
</dbReference>
<dbReference type="Pfam" id="PF00155">
    <property type="entry name" value="Aminotran_1_2"/>
    <property type="match status" value="1"/>
</dbReference>
<sequence length="390" mass="43922">MTSFKQVIDRSDSHSIKWDFMDKVYKIEDASDILPMWVADMDFAAPQAVIDALLERIKHPIFGYSYMDEGSKTAVQNWLLERHGWQTQNEWMLFHHGVVPAIASVIESFTQKGDLILITPPVYQLFFSIPQKQGRQVVESSLIEEKGQYRIDFVSFEKQLKQGVKLFILCNPHNPGGMVWPKETLQEIIRLCTKYDTLILSDEIHSDLVFPKHKHIPLATLAREEVDRIITCVAPSKTFNLAGIQAAVIIATDSKKREKLKENALAHGQMELSSFAAVALTAAYEDGGAWLDELLKVLSSNLDYAIEKLTKAVPGLKIEKPQATYLLWIDYRGTGYSENEIMDLLLNKGKLALEPGSKYGETGSGFLRMNVACPRSTLEDGVLRFITALA</sequence>
<evidence type="ECO:0000256" key="3">
    <source>
        <dbReference type="ARBA" id="ARBA00022898"/>
    </source>
</evidence>
<dbReference type="InterPro" id="IPR027619">
    <property type="entry name" value="C-S_lyase_PatB-like"/>
</dbReference>
<evidence type="ECO:0000256" key="4">
    <source>
        <dbReference type="ARBA" id="ARBA00023239"/>
    </source>
</evidence>
<dbReference type="Proteomes" id="UP000294292">
    <property type="component" value="Chromosome"/>
</dbReference>
<dbReference type="Gene3D" id="3.90.1150.10">
    <property type="entry name" value="Aspartate Aminotransferase, domain 1"/>
    <property type="match status" value="1"/>
</dbReference>
<dbReference type="AlphaFoldDB" id="A0A4P6ZWY1"/>
<accession>A0A4P6ZWY1</accession>
<dbReference type="OrthoDB" id="9802872at2"/>
<keyword evidence="3" id="KW-0663">Pyridoxal phosphate</keyword>
<dbReference type="KEGG" id="panc:E2636_05230"/>